<gene>
    <name evidence="1" type="ORF">V5799_025877</name>
</gene>
<name>A0AAQ4E809_AMBAM</name>
<protein>
    <submittedName>
        <fullName evidence="1">Uncharacterized protein</fullName>
    </submittedName>
</protein>
<reference evidence="1 2" key="1">
    <citation type="journal article" date="2023" name="Arcadia Sci">
        <title>De novo assembly of a long-read Amblyomma americanum tick genome.</title>
        <authorList>
            <person name="Chou S."/>
            <person name="Poskanzer K.E."/>
            <person name="Rollins M."/>
            <person name="Thuy-Boun P.S."/>
        </authorList>
    </citation>
    <scope>NUCLEOTIDE SEQUENCE [LARGE SCALE GENOMIC DNA]</scope>
    <source>
        <strain evidence="1">F_SG_1</strain>
        <tissue evidence="1">Salivary glands</tissue>
    </source>
</reference>
<evidence type="ECO:0000313" key="1">
    <source>
        <dbReference type="EMBL" id="KAK8770879.1"/>
    </source>
</evidence>
<comment type="caution">
    <text evidence="1">The sequence shown here is derived from an EMBL/GenBank/DDBJ whole genome shotgun (WGS) entry which is preliminary data.</text>
</comment>
<organism evidence="1 2">
    <name type="scientific">Amblyomma americanum</name>
    <name type="common">Lone star tick</name>
    <dbReference type="NCBI Taxonomy" id="6943"/>
    <lineage>
        <taxon>Eukaryota</taxon>
        <taxon>Metazoa</taxon>
        <taxon>Ecdysozoa</taxon>
        <taxon>Arthropoda</taxon>
        <taxon>Chelicerata</taxon>
        <taxon>Arachnida</taxon>
        <taxon>Acari</taxon>
        <taxon>Parasitiformes</taxon>
        <taxon>Ixodida</taxon>
        <taxon>Ixodoidea</taxon>
        <taxon>Ixodidae</taxon>
        <taxon>Amblyomminae</taxon>
        <taxon>Amblyomma</taxon>
    </lineage>
</organism>
<sequence length="81" mass="9209">MLVSCRPVFSVVLTSRQCADSGTAPRQHFRRILPRACFAALTKSSPQLPHATFREQQLGHAQWHCTRVHLELARRQSAQTK</sequence>
<accession>A0AAQ4E809</accession>
<proteinExistence type="predicted"/>
<dbReference type="AlphaFoldDB" id="A0AAQ4E809"/>
<keyword evidence="2" id="KW-1185">Reference proteome</keyword>
<evidence type="ECO:0000313" key="2">
    <source>
        <dbReference type="Proteomes" id="UP001321473"/>
    </source>
</evidence>
<dbReference type="EMBL" id="JARKHS020020444">
    <property type="protein sequence ID" value="KAK8770879.1"/>
    <property type="molecule type" value="Genomic_DNA"/>
</dbReference>
<dbReference type="Proteomes" id="UP001321473">
    <property type="component" value="Unassembled WGS sequence"/>
</dbReference>